<evidence type="ECO:0000256" key="1">
    <source>
        <dbReference type="SAM" id="MobiDB-lite"/>
    </source>
</evidence>
<accession>A0ABD2KX08</accession>
<reference evidence="3 4" key="1">
    <citation type="submission" date="2024-10" db="EMBL/GenBank/DDBJ databases">
        <authorList>
            <person name="Kim D."/>
        </authorList>
    </citation>
    <scope>NUCLEOTIDE SEQUENCE [LARGE SCALE GENOMIC DNA]</scope>
    <source>
        <strain evidence="3">BH-2024</strain>
    </source>
</reference>
<feature type="region of interest" description="Disordered" evidence="1">
    <location>
        <begin position="406"/>
        <end position="513"/>
    </location>
</feature>
<evidence type="ECO:0000313" key="3">
    <source>
        <dbReference type="EMBL" id="KAL3107475.1"/>
    </source>
</evidence>
<dbReference type="EMBL" id="JBICBT010000616">
    <property type="protein sequence ID" value="KAL3107475.1"/>
    <property type="molecule type" value="Genomic_DNA"/>
</dbReference>
<feature type="domain" description="ISXO2-like transposase" evidence="2">
    <location>
        <begin position="64"/>
        <end position="192"/>
    </location>
</feature>
<organism evidence="3 4">
    <name type="scientific">Heterodera trifolii</name>
    <dbReference type="NCBI Taxonomy" id="157864"/>
    <lineage>
        <taxon>Eukaryota</taxon>
        <taxon>Metazoa</taxon>
        <taxon>Ecdysozoa</taxon>
        <taxon>Nematoda</taxon>
        <taxon>Chromadorea</taxon>
        <taxon>Rhabditida</taxon>
        <taxon>Tylenchina</taxon>
        <taxon>Tylenchomorpha</taxon>
        <taxon>Tylenchoidea</taxon>
        <taxon>Heteroderidae</taxon>
        <taxon>Heteroderinae</taxon>
        <taxon>Heterodera</taxon>
    </lineage>
</organism>
<name>A0ABD2KX08_9BILA</name>
<feature type="region of interest" description="Disordered" evidence="1">
    <location>
        <begin position="317"/>
        <end position="382"/>
    </location>
</feature>
<keyword evidence="4" id="KW-1185">Reference proteome</keyword>
<comment type="caution">
    <text evidence="3">The sequence shown here is derived from an EMBL/GenBank/DDBJ whole genome shotgun (WGS) entry which is preliminary data.</text>
</comment>
<feature type="compositionally biased region" description="Polar residues" evidence="1">
    <location>
        <begin position="321"/>
        <end position="335"/>
    </location>
</feature>
<dbReference type="PANTHER" id="PTHR47163:SF2">
    <property type="entry name" value="SI:DKEY-17M8.2"/>
    <property type="match status" value="1"/>
</dbReference>
<dbReference type="AlphaFoldDB" id="A0ABD2KX08"/>
<sequence length="647" mass="73122">MAALDELRNFNLQKLREKLSLEDNEFDQWLENLGLLHARRTCPNCGGGTSVRAIAGRRYGVWRSRFVEIDEILVVKRKYGVGRVLAKQEVWLFGGVERDTNWQRVFMVPVESRTAGRLLPLIQQYVLPGTTIVSDEWRPYRGIPTLPQGYRNVGNIKEFENFRQFSFIFYEYMFWQYVADYVKGTEFRGTFNDARRELASRQVVSAFFESRSREISVSSITSALDQGWHVTPILLSDILNANSKFDNSFPRLRKLFDFNMEKLTRKNVSIIDHNIDALEERHNSRQIISAFLSLGLGKSSVLNITNAVANFFIGDEKAGQSPPTEQMNGSGLNQSKKNEECSWRRTRKGGKSTLHTPSHSANSRAGPNEGAHSRLDPFFPGSPRRSPPILPFPILFLLALENPGIGPEHKRISSSSDSRSRSLANRYQSPASRSSRRDGANSRRRRIQAGQRRKEEPSGAKSSDKRTGLFVAATPISRSLADRSQSPASRSIRRSERESKPVFAKSKGKQQIAVQHPTVPVQFCHPSPLPFSSPFGADRIGQQHQTHQNERQKRGHSLYGTANGESRAVRDESGEEEREPIPPQLGQATHLATPELKIGGKCFAPGMAWNSNFYFFDNYGVWIKISESFLGLGIPVYKFWAEITISD</sequence>
<dbReference type="InterPro" id="IPR053164">
    <property type="entry name" value="IS1016-like_transposase"/>
</dbReference>
<evidence type="ECO:0000259" key="2">
    <source>
        <dbReference type="SMART" id="SM01126"/>
    </source>
</evidence>
<feature type="region of interest" description="Disordered" evidence="1">
    <location>
        <begin position="538"/>
        <end position="590"/>
    </location>
</feature>
<dbReference type="Proteomes" id="UP001620626">
    <property type="component" value="Unassembled WGS sequence"/>
</dbReference>
<feature type="compositionally biased region" description="Basic and acidic residues" evidence="1">
    <location>
        <begin position="452"/>
        <end position="467"/>
    </location>
</feature>
<dbReference type="PANTHER" id="PTHR47163">
    <property type="entry name" value="DDE_TNP_IS1595 DOMAIN-CONTAINING PROTEIN"/>
    <property type="match status" value="1"/>
</dbReference>
<protein>
    <recommendedName>
        <fullName evidence="2">ISXO2-like transposase domain-containing protein</fullName>
    </recommendedName>
</protein>
<dbReference type="SMART" id="SM01126">
    <property type="entry name" value="DDE_Tnp_IS1595"/>
    <property type="match status" value="1"/>
</dbReference>
<evidence type="ECO:0000313" key="4">
    <source>
        <dbReference type="Proteomes" id="UP001620626"/>
    </source>
</evidence>
<gene>
    <name evidence="3" type="ORF">niasHT_014192</name>
</gene>
<feature type="compositionally biased region" description="Polar residues" evidence="1">
    <location>
        <begin position="353"/>
        <end position="365"/>
    </location>
</feature>
<dbReference type="InterPro" id="IPR024445">
    <property type="entry name" value="Tnp_ISXO2-like"/>
</dbReference>
<dbReference type="Pfam" id="PF12762">
    <property type="entry name" value="DDE_Tnp_IS1595"/>
    <property type="match status" value="1"/>
</dbReference>
<proteinExistence type="predicted"/>